<organism evidence="14 15">
    <name type="scientific">Fulvivirga lutea</name>
    <dbReference type="NCBI Taxonomy" id="2810512"/>
    <lineage>
        <taxon>Bacteria</taxon>
        <taxon>Pseudomonadati</taxon>
        <taxon>Bacteroidota</taxon>
        <taxon>Cytophagia</taxon>
        <taxon>Cytophagales</taxon>
        <taxon>Fulvivirgaceae</taxon>
        <taxon>Fulvivirga</taxon>
    </lineage>
</organism>
<dbReference type="AlphaFoldDB" id="A0A975A004"/>
<evidence type="ECO:0000256" key="5">
    <source>
        <dbReference type="ARBA" id="ARBA00022553"/>
    </source>
</evidence>
<reference evidence="14" key="1">
    <citation type="submission" date="2021-02" db="EMBL/GenBank/DDBJ databases">
        <title>Fulvivirga sp. S481 isolated from sea water.</title>
        <authorList>
            <person name="Bae S.S."/>
            <person name="Baek K."/>
        </authorList>
    </citation>
    <scope>NUCLEOTIDE SEQUENCE</scope>
    <source>
        <strain evidence="14">S481</strain>
    </source>
</reference>
<protein>
    <recommendedName>
        <fullName evidence="3">histidine kinase</fullName>
        <ecNumber evidence="3">2.7.13.3</ecNumber>
    </recommendedName>
</protein>
<evidence type="ECO:0000256" key="12">
    <source>
        <dbReference type="SAM" id="Coils"/>
    </source>
</evidence>
<sequence length="413" mass="47038">MSQSEHIKEGILANNERINKLLSLVSKTTDAPLMSELTSELKELLKNNMVVGKEALAEIKKQESQLKKIEQLTKENETIASENYLLQYKKKDLLVLANNLEDAYDEIAEKNKEITKKAQEVIEANEEMQRQKDEIEEKTRELESQKEALEDQADYLHEANERITQMHTELQNQKNEILEKNEELINLNNEKNNLIGIVAHDLKSPLNQIEGLVSLIKLTSQLEGETLQFVETISTSVGRLNAMITKILDTEAIESKKLNLKMEEVDLVKILERLIKNFKHTAESKQLKIVNEIKVKKAVTTLDESYCNQIFENLISNAIKFSPTNRSIFIRLTKEKEGFLAEVKDEGQGLTKSDLKKLFGKYQKLSAQPTGNETSTGLGLSIVKKYVEGMKGEIWCESEHGQGASFFVKFPIK</sequence>
<evidence type="ECO:0000256" key="1">
    <source>
        <dbReference type="ARBA" id="ARBA00000085"/>
    </source>
</evidence>
<evidence type="ECO:0000256" key="11">
    <source>
        <dbReference type="ARBA" id="ARBA00023136"/>
    </source>
</evidence>
<dbReference type="CDD" id="cd00082">
    <property type="entry name" value="HisKA"/>
    <property type="match status" value="1"/>
</dbReference>
<feature type="domain" description="Histidine kinase" evidence="13">
    <location>
        <begin position="197"/>
        <end position="413"/>
    </location>
</feature>
<keyword evidence="4" id="KW-1003">Cell membrane</keyword>
<dbReference type="InterPro" id="IPR005467">
    <property type="entry name" value="His_kinase_dom"/>
</dbReference>
<dbReference type="InterPro" id="IPR036890">
    <property type="entry name" value="HATPase_C_sf"/>
</dbReference>
<dbReference type="GO" id="GO:0005886">
    <property type="term" value="C:plasma membrane"/>
    <property type="evidence" value="ECO:0007669"/>
    <property type="project" value="UniProtKB-SubCell"/>
</dbReference>
<dbReference type="PROSITE" id="PS50109">
    <property type="entry name" value="HIS_KIN"/>
    <property type="match status" value="1"/>
</dbReference>
<feature type="coiled-coil region" evidence="12">
    <location>
        <begin position="52"/>
        <end position="194"/>
    </location>
</feature>
<keyword evidence="5" id="KW-0597">Phosphoprotein</keyword>
<name>A0A975A004_9BACT</name>
<evidence type="ECO:0000313" key="15">
    <source>
        <dbReference type="Proteomes" id="UP000662783"/>
    </source>
</evidence>
<dbReference type="KEGG" id="fuv:JR347_14865"/>
<dbReference type="SUPFAM" id="SSF55874">
    <property type="entry name" value="ATPase domain of HSP90 chaperone/DNA topoisomerase II/histidine kinase"/>
    <property type="match status" value="1"/>
</dbReference>
<comment type="catalytic activity">
    <reaction evidence="1">
        <text>ATP + protein L-histidine = ADP + protein N-phospho-L-histidine.</text>
        <dbReference type="EC" id="2.7.13.3"/>
    </reaction>
</comment>
<dbReference type="FunFam" id="3.30.565.10:FF:000023">
    <property type="entry name" value="PAS domain-containing sensor histidine kinase"/>
    <property type="match status" value="1"/>
</dbReference>
<keyword evidence="12" id="KW-0175">Coiled coil</keyword>
<proteinExistence type="predicted"/>
<keyword evidence="11" id="KW-0472">Membrane</keyword>
<keyword evidence="15" id="KW-1185">Reference proteome</keyword>
<dbReference type="InterPro" id="IPR003661">
    <property type="entry name" value="HisK_dim/P_dom"/>
</dbReference>
<dbReference type="EC" id="2.7.13.3" evidence="3"/>
<keyword evidence="7" id="KW-0547">Nucleotide-binding</keyword>
<evidence type="ECO:0000313" key="14">
    <source>
        <dbReference type="EMBL" id="QSE96864.1"/>
    </source>
</evidence>
<evidence type="ECO:0000256" key="4">
    <source>
        <dbReference type="ARBA" id="ARBA00022475"/>
    </source>
</evidence>
<dbReference type="GO" id="GO:0000155">
    <property type="term" value="F:phosphorelay sensor kinase activity"/>
    <property type="evidence" value="ECO:0007669"/>
    <property type="project" value="InterPro"/>
</dbReference>
<dbReference type="InterPro" id="IPR004358">
    <property type="entry name" value="Sig_transdc_His_kin-like_C"/>
</dbReference>
<evidence type="ECO:0000256" key="2">
    <source>
        <dbReference type="ARBA" id="ARBA00004236"/>
    </source>
</evidence>
<dbReference type="InterPro" id="IPR036097">
    <property type="entry name" value="HisK_dim/P_sf"/>
</dbReference>
<evidence type="ECO:0000256" key="10">
    <source>
        <dbReference type="ARBA" id="ARBA00023012"/>
    </source>
</evidence>
<dbReference type="InterPro" id="IPR003594">
    <property type="entry name" value="HATPase_dom"/>
</dbReference>
<evidence type="ECO:0000259" key="13">
    <source>
        <dbReference type="PROSITE" id="PS50109"/>
    </source>
</evidence>
<gene>
    <name evidence="14" type="ORF">JR347_14865</name>
</gene>
<keyword evidence="8" id="KW-0418">Kinase</keyword>
<dbReference type="Gene3D" id="3.30.565.10">
    <property type="entry name" value="Histidine kinase-like ATPase, C-terminal domain"/>
    <property type="match status" value="1"/>
</dbReference>
<dbReference type="InterPro" id="IPR050736">
    <property type="entry name" value="Sensor_HK_Regulatory"/>
</dbReference>
<evidence type="ECO:0000256" key="3">
    <source>
        <dbReference type="ARBA" id="ARBA00012438"/>
    </source>
</evidence>
<dbReference type="SUPFAM" id="SSF47384">
    <property type="entry name" value="Homodimeric domain of signal transducing histidine kinase"/>
    <property type="match status" value="1"/>
</dbReference>
<evidence type="ECO:0000256" key="7">
    <source>
        <dbReference type="ARBA" id="ARBA00022741"/>
    </source>
</evidence>
<dbReference type="Gene3D" id="1.10.287.130">
    <property type="match status" value="1"/>
</dbReference>
<dbReference type="Proteomes" id="UP000662783">
    <property type="component" value="Chromosome"/>
</dbReference>
<accession>A0A975A004</accession>
<comment type="subcellular location">
    <subcellularLocation>
        <location evidence="2">Cell membrane</location>
    </subcellularLocation>
</comment>
<dbReference type="PRINTS" id="PR00344">
    <property type="entry name" value="BCTRLSENSOR"/>
</dbReference>
<dbReference type="Pfam" id="PF00512">
    <property type="entry name" value="HisKA"/>
    <property type="match status" value="1"/>
</dbReference>
<evidence type="ECO:0000256" key="9">
    <source>
        <dbReference type="ARBA" id="ARBA00022840"/>
    </source>
</evidence>
<dbReference type="GO" id="GO:0005524">
    <property type="term" value="F:ATP binding"/>
    <property type="evidence" value="ECO:0007669"/>
    <property type="project" value="UniProtKB-KW"/>
</dbReference>
<dbReference type="EMBL" id="CP070608">
    <property type="protein sequence ID" value="QSE96864.1"/>
    <property type="molecule type" value="Genomic_DNA"/>
</dbReference>
<dbReference type="PANTHER" id="PTHR43711">
    <property type="entry name" value="TWO-COMPONENT HISTIDINE KINASE"/>
    <property type="match status" value="1"/>
</dbReference>
<keyword evidence="9" id="KW-0067">ATP-binding</keyword>
<keyword evidence="10" id="KW-0902">Two-component regulatory system</keyword>
<dbReference type="SMART" id="SM00387">
    <property type="entry name" value="HATPase_c"/>
    <property type="match status" value="1"/>
</dbReference>
<dbReference type="PANTHER" id="PTHR43711:SF26">
    <property type="entry name" value="SENSOR HISTIDINE KINASE RCSC"/>
    <property type="match status" value="1"/>
</dbReference>
<evidence type="ECO:0000256" key="6">
    <source>
        <dbReference type="ARBA" id="ARBA00022679"/>
    </source>
</evidence>
<keyword evidence="6" id="KW-0808">Transferase</keyword>
<dbReference type="RefSeq" id="WP_205721378.1">
    <property type="nucleotide sequence ID" value="NZ_CP070608.1"/>
</dbReference>
<dbReference type="Pfam" id="PF02518">
    <property type="entry name" value="HATPase_c"/>
    <property type="match status" value="1"/>
</dbReference>
<evidence type="ECO:0000256" key="8">
    <source>
        <dbReference type="ARBA" id="ARBA00022777"/>
    </source>
</evidence>
<dbReference type="SMART" id="SM00388">
    <property type="entry name" value="HisKA"/>
    <property type="match status" value="1"/>
</dbReference>
<dbReference type="CDD" id="cd00075">
    <property type="entry name" value="HATPase"/>
    <property type="match status" value="1"/>
</dbReference>